<evidence type="ECO:0000259" key="9">
    <source>
        <dbReference type="Pfam" id="PF13953"/>
    </source>
</evidence>
<evidence type="ECO:0008006" key="13">
    <source>
        <dbReference type="Google" id="ProtNLM"/>
    </source>
</evidence>
<evidence type="ECO:0000256" key="6">
    <source>
        <dbReference type="ARBA" id="ARBA00023136"/>
    </source>
</evidence>
<name>A0A7R9L9P4_9ACAR</name>
<dbReference type="PANTHER" id="PTHR30451">
    <property type="entry name" value="OUTER MEMBRANE USHER PROTEIN"/>
    <property type="match status" value="1"/>
</dbReference>
<dbReference type="InterPro" id="IPR000259">
    <property type="entry name" value="Adhesion_dom_fimbrial"/>
</dbReference>
<sequence length="1029" mass="114411">MIRPENLSIRIEDAPRNSQVADLSNFEQGFQLPGNYRVNVYVNDNFTVSKELNFNQTEKSDSVSGGLAPCIDSKWLLLLGVKIYDLPEVEQLKEEKCIDLKKYILDADIVYNFNLQRLDISIPQLWMKSHAQGYIPPSEWDSGITAAYLNYNLNGNTTSKSDNIFVSLNSGFNLAGFRFKNISTYNYFNHQDAGAHISKWNNVQNYLEKSIIPLKSELIVGDSNVQNMIFDSTGFRGARLYSSEAMLPSSMQGYAPVVRGIANSKSILTIRQNGYIVYQTNVNPGPFEITDLTAMALSGDLDVTVEESAGIPMLLREGRTTFDVTAGEFRTGNKDQENPLFFQGTLNRGFNRGITLFGGTQLASDYKSALLGIGKNMGEWGAFSFDVTHADSTLADKKDYTGQSYRLLYSKSLNKLGTTLQLLGYRYSTKGFYTLNDVAYKSMEQFEPEEKFDNFGNSHYDSSSYYNLNYVKKGRFQLNINQNLGQYGSLYASANYQSYWNAPKPSKNYQVGYSNSLKYFTYSLSWLMQDSPNIYNDKNNSIAASIAIPLNAFFGHRDRVRNDIYSNSSVVQNSSGNDSIQTGINGSLGENRQLSYNLQQGHNDTGGFGTASARLETKYGSAGVGFSFSDGGKEKSFNYDLAGGMILHSGGLTLGQTLGDTNVLVDAQGAKNVKLENSTNIHTNSKGYAILPFAENYRLNRIALETNTLDDQTEILNNVQNLVPMKGAIVYAKFDTRIGQRALITIKNLGTYVPYGSTVTEEKQNITSIVGQDGQTYLSGLAENGTFKISWGSTEKESCNTSYTFDKKISNVVSNFCSRGSCNPELTTGSKVKIKLRIKKKFVGQMPQSCSFDVGDVQETELKVKFLKLDLWQRKVTYELTFNNKQQVVQASTILLAPLSNADPLVKINLRFKALIVDRTCTVAPESKSIDVALGTWGTKNIINIGDQTRPIPFSIRLLDCTAKNVSVSFDGPKYATNPQFLALSNESTAKNVAIQILNKDRLQLPMETLTSPVKMYQRGAQTQLLILF</sequence>
<feature type="domain" description="PapC N-terminal" evidence="10">
    <location>
        <begin position="17"/>
        <end position="155"/>
    </location>
</feature>
<dbReference type="InterPro" id="IPR008966">
    <property type="entry name" value="Adhesion_dom_sf"/>
</dbReference>
<evidence type="ECO:0000256" key="7">
    <source>
        <dbReference type="ARBA" id="ARBA00023237"/>
    </source>
</evidence>
<keyword evidence="5" id="KW-0732">Signal</keyword>
<dbReference type="InterPro" id="IPR000015">
    <property type="entry name" value="Fimb_usher"/>
</dbReference>
<evidence type="ECO:0000256" key="5">
    <source>
        <dbReference type="ARBA" id="ARBA00022729"/>
    </source>
</evidence>
<dbReference type="Gene3D" id="3.10.20.410">
    <property type="match status" value="1"/>
</dbReference>
<dbReference type="Pfam" id="PF13953">
    <property type="entry name" value="PapC_C"/>
    <property type="match status" value="1"/>
</dbReference>
<evidence type="ECO:0000256" key="4">
    <source>
        <dbReference type="ARBA" id="ARBA00022692"/>
    </source>
</evidence>
<dbReference type="PANTHER" id="PTHR30451:SF6">
    <property type="entry name" value="OUTER MEMBRANE USHER PROTEIN SFMD"/>
    <property type="match status" value="1"/>
</dbReference>
<dbReference type="Proteomes" id="UP000728032">
    <property type="component" value="Unassembled WGS sequence"/>
</dbReference>
<keyword evidence="7" id="KW-0998">Cell outer membrane</keyword>
<dbReference type="FunFam" id="2.60.40.2610:FF:000001">
    <property type="entry name" value="Outer membrane fimbrial usher protein"/>
    <property type="match status" value="1"/>
</dbReference>
<organism evidence="11">
    <name type="scientific">Oppiella nova</name>
    <dbReference type="NCBI Taxonomy" id="334625"/>
    <lineage>
        <taxon>Eukaryota</taxon>
        <taxon>Metazoa</taxon>
        <taxon>Ecdysozoa</taxon>
        <taxon>Arthropoda</taxon>
        <taxon>Chelicerata</taxon>
        <taxon>Arachnida</taxon>
        <taxon>Acari</taxon>
        <taxon>Acariformes</taxon>
        <taxon>Sarcoptiformes</taxon>
        <taxon>Oribatida</taxon>
        <taxon>Brachypylina</taxon>
        <taxon>Oppioidea</taxon>
        <taxon>Oppiidae</taxon>
        <taxon>Oppiella</taxon>
    </lineage>
</organism>
<feature type="domain" description="Fimbrial-type adhesion" evidence="8">
    <location>
        <begin position="912"/>
        <end position="1017"/>
    </location>
</feature>
<dbReference type="GO" id="GO:0016020">
    <property type="term" value="C:membrane"/>
    <property type="evidence" value="ECO:0007669"/>
    <property type="project" value="InterPro"/>
</dbReference>
<dbReference type="SUPFAM" id="SSF141729">
    <property type="entry name" value="FimD N-terminal domain-like"/>
    <property type="match status" value="1"/>
</dbReference>
<evidence type="ECO:0000313" key="12">
    <source>
        <dbReference type="Proteomes" id="UP000728032"/>
    </source>
</evidence>
<dbReference type="InterPro" id="IPR043142">
    <property type="entry name" value="PapC-like_C_sf"/>
</dbReference>
<keyword evidence="2" id="KW-0813">Transport</keyword>
<dbReference type="Gene3D" id="2.60.40.1090">
    <property type="entry name" value="Fimbrial-type adhesion domain"/>
    <property type="match status" value="1"/>
</dbReference>
<dbReference type="AlphaFoldDB" id="A0A7R9L9P4"/>
<dbReference type="EMBL" id="OC914841">
    <property type="protein sequence ID" value="CAD7636670.1"/>
    <property type="molecule type" value="Genomic_DNA"/>
</dbReference>
<evidence type="ECO:0000256" key="2">
    <source>
        <dbReference type="ARBA" id="ARBA00022448"/>
    </source>
</evidence>
<evidence type="ECO:0000256" key="1">
    <source>
        <dbReference type="ARBA" id="ARBA00004442"/>
    </source>
</evidence>
<dbReference type="Pfam" id="PF00577">
    <property type="entry name" value="Usher"/>
    <property type="match status" value="1"/>
</dbReference>
<dbReference type="InterPro" id="IPR037224">
    <property type="entry name" value="PapC_N_sf"/>
</dbReference>
<feature type="domain" description="PapC-like C-terminal" evidence="9">
    <location>
        <begin position="743"/>
        <end position="806"/>
    </location>
</feature>
<comment type="subcellular location">
    <subcellularLocation>
        <location evidence="1">Cell outer membrane</location>
    </subcellularLocation>
</comment>
<dbReference type="Pfam" id="PF13954">
    <property type="entry name" value="PapC_N"/>
    <property type="match status" value="1"/>
</dbReference>
<dbReference type="EMBL" id="CAJPVJ010000016">
    <property type="protein sequence ID" value="CAG2158189.1"/>
    <property type="molecule type" value="Genomic_DNA"/>
</dbReference>
<keyword evidence="12" id="KW-1185">Reference proteome</keyword>
<dbReference type="SUPFAM" id="SSF49401">
    <property type="entry name" value="Bacterial adhesins"/>
    <property type="match status" value="1"/>
</dbReference>
<dbReference type="Pfam" id="PF00419">
    <property type="entry name" value="Fimbrial"/>
    <property type="match status" value="1"/>
</dbReference>
<keyword evidence="3" id="KW-1134">Transmembrane beta strand</keyword>
<dbReference type="Gene3D" id="2.60.40.3110">
    <property type="match status" value="1"/>
</dbReference>
<dbReference type="GO" id="GO:0007155">
    <property type="term" value="P:cell adhesion"/>
    <property type="evidence" value="ECO:0007669"/>
    <property type="project" value="InterPro"/>
</dbReference>
<dbReference type="InterPro" id="IPR025949">
    <property type="entry name" value="PapC-like_C"/>
</dbReference>
<evidence type="ECO:0000256" key="3">
    <source>
        <dbReference type="ARBA" id="ARBA00022452"/>
    </source>
</evidence>
<dbReference type="InterPro" id="IPR036937">
    <property type="entry name" value="Adhesion_dom_fimbrial_sf"/>
</dbReference>
<gene>
    <name evidence="11" type="ORF">ONB1V03_LOCUS343</name>
</gene>
<proteinExistence type="predicted"/>
<dbReference type="Gene3D" id="2.60.40.2070">
    <property type="match status" value="1"/>
</dbReference>
<evidence type="ECO:0000259" key="8">
    <source>
        <dbReference type="Pfam" id="PF00419"/>
    </source>
</evidence>
<dbReference type="GO" id="GO:0015473">
    <property type="term" value="F:fimbrial usher porin activity"/>
    <property type="evidence" value="ECO:0007669"/>
    <property type="project" value="InterPro"/>
</dbReference>
<reference evidence="11" key="1">
    <citation type="submission" date="2020-11" db="EMBL/GenBank/DDBJ databases">
        <authorList>
            <person name="Tran Van P."/>
        </authorList>
    </citation>
    <scope>NUCLEOTIDE SEQUENCE</scope>
</reference>
<protein>
    <recommendedName>
        <fullName evidence="13">Fimbrial biogenesis outer membrane usher protein</fullName>
    </recommendedName>
</protein>
<dbReference type="InterPro" id="IPR042186">
    <property type="entry name" value="FimD_plug_dom"/>
</dbReference>
<evidence type="ECO:0000259" key="10">
    <source>
        <dbReference type="Pfam" id="PF13954"/>
    </source>
</evidence>
<dbReference type="InterPro" id="IPR025885">
    <property type="entry name" value="PapC_N"/>
</dbReference>
<keyword evidence="4" id="KW-0812">Transmembrane</keyword>
<keyword evidence="6" id="KW-0472">Membrane</keyword>
<dbReference type="OrthoDB" id="10261807at2759"/>
<accession>A0A7R9L9P4</accession>
<evidence type="ECO:0000313" key="11">
    <source>
        <dbReference type="EMBL" id="CAD7636670.1"/>
    </source>
</evidence>
<dbReference type="Gene3D" id="2.60.40.2610">
    <property type="entry name" value="Outer membrane usher protein FimD, plug domain"/>
    <property type="match status" value="1"/>
</dbReference>